<protein>
    <submittedName>
        <fullName evidence="2">MSHA biogenesis protein MshO</fullName>
    </submittedName>
</protein>
<sequence length="280" mass="31325">MHNITRQYAFTLIELLLVMVILGILAVSAFSFIGAGVSIYAQGVERQEAVAQARFLITRISKELRHATPNSLRLSCDNDSKGACNTHQCLEFTPFLSATHYTNYLPTTAPFNITAVDFELNNLTKPQAGNWAAVYPLNSDDIYNENNHKRLQVLAFDNTAGNAIDQWQFSKAFAAESPSKRLYLLAEPVSFCVEGQFLYRYTNYAFNSTQSDAPSLQVTSGVKRDLLGLYIANNLASNLFFTIEPVALQRNAVLNVNAQMRFNETEVMNFNHEVHVPNVP</sequence>
<organism evidence="2">
    <name type="scientific">Pseudoalteromonas translucida KMM 520</name>
    <dbReference type="NCBI Taxonomy" id="1315283"/>
    <lineage>
        <taxon>Bacteria</taxon>
        <taxon>Pseudomonadati</taxon>
        <taxon>Pseudomonadota</taxon>
        <taxon>Gammaproteobacteria</taxon>
        <taxon>Alteromonadales</taxon>
        <taxon>Pseudoalteromonadaceae</taxon>
        <taxon>Pseudoalteromonas</taxon>
    </lineage>
</organism>
<reference evidence="2 3" key="1">
    <citation type="submission" date="2015-03" db="EMBL/GenBank/DDBJ databases">
        <authorList>
            <person name="Murphy D."/>
        </authorList>
    </citation>
    <scope>NUCLEOTIDE SEQUENCE [LARGE SCALE GENOMIC DNA]</scope>
    <source>
        <strain evidence="2 3">KMM 520</strain>
    </source>
</reference>
<dbReference type="EMBL" id="CP011034">
    <property type="protein sequence ID" value="ALS34223.1"/>
    <property type="molecule type" value="Genomic_DNA"/>
</dbReference>
<dbReference type="KEGG" id="ptn:PTRA_a3220"/>
<dbReference type="Gene3D" id="3.30.700.10">
    <property type="entry name" value="Glycoprotein, Type 4 Pilin"/>
    <property type="match status" value="1"/>
</dbReference>
<dbReference type="NCBIfam" id="TIGR02532">
    <property type="entry name" value="IV_pilin_GFxxxE"/>
    <property type="match status" value="1"/>
</dbReference>
<dbReference type="RefSeq" id="WP_058374244.1">
    <property type="nucleotide sequence ID" value="NZ_CP011034.1"/>
</dbReference>
<keyword evidence="1" id="KW-0812">Transmembrane</keyword>
<evidence type="ECO:0000313" key="2">
    <source>
        <dbReference type="EMBL" id="ALS34223.1"/>
    </source>
</evidence>
<dbReference type="InterPro" id="IPR012902">
    <property type="entry name" value="N_methyl_site"/>
</dbReference>
<keyword evidence="1" id="KW-0472">Membrane</keyword>
<proteinExistence type="predicted"/>
<dbReference type="SUPFAM" id="SSF54523">
    <property type="entry name" value="Pili subunits"/>
    <property type="match status" value="1"/>
</dbReference>
<evidence type="ECO:0000313" key="3">
    <source>
        <dbReference type="Proteomes" id="UP000065261"/>
    </source>
</evidence>
<dbReference type="Proteomes" id="UP000065261">
    <property type="component" value="Chromosome I"/>
</dbReference>
<name>A0A0U2IT49_9GAMM</name>
<feature type="transmembrane region" description="Helical" evidence="1">
    <location>
        <begin position="12"/>
        <end position="41"/>
    </location>
</feature>
<evidence type="ECO:0000256" key="1">
    <source>
        <dbReference type="SAM" id="Phobius"/>
    </source>
</evidence>
<keyword evidence="1" id="KW-1133">Transmembrane helix</keyword>
<dbReference type="OrthoDB" id="9788802at2"/>
<dbReference type="InterPro" id="IPR045584">
    <property type="entry name" value="Pilin-like"/>
</dbReference>
<dbReference type="PATRIC" id="fig|1315283.4.peg.2811"/>
<gene>
    <name evidence="2" type="primary">mshO</name>
    <name evidence="2" type="ORF">PTRA_a3220</name>
</gene>
<dbReference type="Pfam" id="PF07963">
    <property type="entry name" value="N_methyl"/>
    <property type="match status" value="1"/>
</dbReference>
<accession>A0A0U2IT49</accession>
<dbReference type="AlphaFoldDB" id="A0A0U2IT49"/>